<dbReference type="Gene3D" id="1.10.340.70">
    <property type="match status" value="1"/>
</dbReference>
<dbReference type="SUPFAM" id="SSF53098">
    <property type="entry name" value="Ribonuclease H-like"/>
    <property type="match status" value="1"/>
</dbReference>
<evidence type="ECO:0000259" key="1">
    <source>
        <dbReference type="PROSITE" id="PS50994"/>
    </source>
</evidence>
<sequence length="158" mass="17890">MLVVGNGINLRNKLINVIHAEPAGGHSGVLPTLHKLKLIFYWKGMGKATKRFIQERHIWQQNKYEPKQTSGLLHPLPISDKVWTDVSLDFIDGLPKSHGKDTILVVVDKLSKCAHFVALAHLYTASIVSQVYLDNIYKHHGMPERQISDRDAVFLSKF</sequence>
<dbReference type="EMBL" id="KZ451969">
    <property type="protein sequence ID" value="PKA56989.1"/>
    <property type="molecule type" value="Genomic_DNA"/>
</dbReference>
<gene>
    <name evidence="2" type="ORF">AXF42_Ash002293</name>
</gene>
<dbReference type="PROSITE" id="PS50994">
    <property type="entry name" value="INTEGRASE"/>
    <property type="match status" value="1"/>
</dbReference>
<dbReference type="AlphaFoldDB" id="A0A2I0AN54"/>
<reference evidence="2 3" key="1">
    <citation type="journal article" date="2017" name="Nature">
        <title>The Apostasia genome and the evolution of orchids.</title>
        <authorList>
            <person name="Zhang G.Q."/>
            <person name="Liu K.W."/>
            <person name="Li Z."/>
            <person name="Lohaus R."/>
            <person name="Hsiao Y.Y."/>
            <person name="Niu S.C."/>
            <person name="Wang J.Y."/>
            <person name="Lin Y.C."/>
            <person name="Xu Q."/>
            <person name="Chen L.J."/>
            <person name="Yoshida K."/>
            <person name="Fujiwara S."/>
            <person name="Wang Z.W."/>
            <person name="Zhang Y.Q."/>
            <person name="Mitsuda N."/>
            <person name="Wang M."/>
            <person name="Liu G.H."/>
            <person name="Pecoraro L."/>
            <person name="Huang H.X."/>
            <person name="Xiao X.J."/>
            <person name="Lin M."/>
            <person name="Wu X.Y."/>
            <person name="Wu W.L."/>
            <person name="Chen Y.Y."/>
            <person name="Chang S.B."/>
            <person name="Sakamoto S."/>
            <person name="Ohme-Takagi M."/>
            <person name="Yagi M."/>
            <person name="Zeng S.J."/>
            <person name="Shen C.Y."/>
            <person name="Yeh C.M."/>
            <person name="Luo Y.B."/>
            <person name="Tsai W.C."/>
            <person name="Van de Peer Y."/>
            <person name="Liu Z.J."/>
        </authorList>
    </citation>
    <scope>NUCLEOTIDE SEQUENCE [LARGE SCALE GENOMIC DNA]</scope>
    <source>
        <strain evidence="3">cv. Shenzhen</strain>
        <tissue evidence="2">Stem</tissue>
    </source>
</reference>
<dbReference type="GO" id="GO:0003676">
    <property type="term" value="F:nucleic acid binding"/>
    <property type="evidence" value="ECO:0007669"/>
    <property type="project" value="InterPro"/>
</dbReference>
<organism evidence="2 3">
    <name type="scientific">Apostasia shenzhenica</name>
    <dbReference type="NCBI Taxonomy" id="1088818"/>
    <lineage>
        <taxon>Eukaryota</taxon>
        <taxon>Viridiplantae</taxon>
        <taxon>Streptophyta</taxon>
        <taxon>Embryophyta</taxon>
        <taxon>Tracheophyta</taxon>
        <taxon>Spermatophyta</taxon>
        <taxon>Magnoliopsida</taxon>
        <taxon>Liliopsida</taxon>
        <taxon>Asparagales</taxon>
        <taxon>Orchidaceae</taxon>
        <taxon>Apostasioideae</taxon>
        <taxon>Apostasia</taxon>
    </lineage>
</organism>
<dbReference type="PANTHER" id="PTHR37984">
    <property type="entry name" value="PROTEIN CBG26694"/>
    <property type="match status" value="1"/>
</dbReference>
<name>A0A2I0AN54_9ASPA</name>
<proteinExistence type="predicted"/>
<dbReference type="InterPro" id="IPR050951">
    <property type="entry name" value="Retrovirus_Pol_polyprotein"/>
</dbReference>
<dbReference type="Gene3D" id="3.30.420.10">
    <property type="entry name" value="Ribonuclease H-like superfamily/Ribonuclease H"/>
    <property type="match status" value="1"/>
</dbReference>
<keyword evidence="3" id="KW-1185">Reference proteome</keyword>
<accession>A0A2I0AN54</accession>
<dbReference type="PANTHER" id="PTHR37984:SF5">
    <property type="entry name" value="PROTEIN NYNRIN-LIKE"/>
    <property type="match status" value="1"/>
</dbReference>
<dbReference type="Proteomes" id="UP000236161">
    <property type="component" value="Unassembled WGS sequence"/>
</dbReference>
<dbReference type="Pfam" id="PF17921">
    <property type="entry name" value="Integrase_H2C2"/>
    <property type="match status" value="1"/>
</dbReference>
<dbReference type="OrthoDB" id="674670at2759"/>
<dbReference type="GO" id="GO:0015074">
    <property type="term" value="P:DNA integration"/>
    <property type="evidence" value="ECO:0007669"/>
    <property type="project" value="InterPro"/>
</dbReference>
<dbReference type="InterPro" id="IPR012337">
    <property type="entry name" value="RNaseH-like_sf"/>
</dbReference>
<evidence type="ECO:0000313" key="2">
    <source>
        <dbReference type="EMBL" id="PKA56989.1"/>
    </source>
</evidence>
<dbReference type="STRING" id="1088818.A0A2I0AN54"/>
<evidence type="ECO:0000313" key="3">
    <source>
        <dbReference type="Proteomes" id="UP000236161"/>
    </source>
</evidence>
<dbReference type="InterPro" id="IPR036397">
    <property type="entry name" value="RNaseH_sf"/>
</dbReference>
<feature type="domain" description="Integrase catalytic" evidence="1">
    <location>
        <begin position="73"/>
        <end position="158"/>
    </location>
</feature>
<protein>
    <recommendedName>
        <fullName evidence="1">Integrase catalytic domain-containing protein</fullName>
    </recommendedName>
</protein>
<dbReference type="InterPro" id="IPR001584">
    <property type="entry name" value="Integrase_cat-core"/>
</dbReference>
<dbReference type="InterPro" id="IPR041588">
    <property type="entry name" value="Integrase_H2C2"/>
</dbReference>